<dbReference type="NCBIfam" id="TIGR02870">
    <property type="entry name" value="spore_II_D"/>
    <property type="match status" value="1"/>
</dbReference>
<evidence type="ECO:0000256" key="1">
    <source>
        <dbReference type="SAM" id="MobiDB-lite"/>
    </source>
</evidence>
<feature type="region of interest" description="Disordered" evidence="1">
    <location>
        <begin position="63"/>
        <end position="86"/>
    </location>
</feature>
<evidence type="ECO:0000313" key="4">
    <source>
        <dbReference type="Proteomes" id="UP000297900"/>
    </source>
</evidence>
<sequence>MSRFAVKRPRARFNLWHAFSAGILISAILWFAVHGAAKEDGRKNSHTSGVVEYGMQDISQPQAKTIPHHNSGVKPETPKVRNNAEGKELTSNQSLIKVYLSKSRSIETVPLETYVKGVVAAEMPLDFEPAALQAQAIAARTYIIRRMRLNDHSGMPVINADVTDTQSHQVYRSLNDMRMLQRENKAGWSKVNDAVEKTAGEVITYGGELIEALFFSTSNGRTENSEEVFPNQLPYLRSVASPWDKQESPRAEEAIEMPLKDFYAKLGVGVSPASINLAGTKPIRILEWTAGKRVKLMVAGNKKLTGEEVRNKLGLRSASFDWKIGKNKITLKVYGSGHGVGMSQWGAEGMAKAGKSAYQIIAHYYTGARTEKVSKLANGS</sequence>
<comment type="caution">
    <text evidence="3">The sequence shown here is derived from an EMBL/GenBank/DDBJ whole genome shotgun (WGS) entry which is preliminary data.</text>
</comment>
<evidence type="ECO:0000259" key="2">
    <source>
        <dbReference type="Pfam" id="PF08486"/>
    </source>
</evidence>
<dbReference type="GO" id="GO:0030288">
    <property type="term" value="C:outer membrane-bounded periplasmic space"/>
    <property type="evidence" value="ECO:0007669"/>
    <property type="project" value="TreeGrafter"/>
</dbReference>
<feature type="compositionally biased region" description="Basic and acidic residues" evidence="1">
    <location>
        <begin position="76"/>
        <end position="86"/>
    </location>
</feature>
<dbReference type="InterPro" id="IPR013486">
    <property type="entry name" value="SpoIID/LytB"/>
</dbReference>
<dbReference type="InterPro" id="IPR013693">
    <property type="entry name" value="SpoIID/LytB_N"/>
</dbReference>
<dbReference type="GO" id="GO:0030435">
    <property type="term" value="P:sporulation resulting in formation of a cellular spore"/>
    <property type="evidence" value="ECO:0007669"/>
    <property type="project" value="InterPro"/>
</dbReference>
<protein>
    <submittedName>
        <fullName evidence="3">Stage II sporulation protein D</fullName>
    </submittedName>
</protein>
<proteinExistence type="predicted"/>
<dbReference type="Pfam" id="PF08486">
    <property type="entry name" value="SpoIID"/>
    <property type="match status" value="1"/>
</dbReference>
<evidence type="ECO:0000313" key="3">
    <source>
        <dbReference type="EMBL" id="TFE28984.1"/>
    </source>
</evidence>
<dbReference type="AlphaFoldDB" id="A0A4Y8M6G3"/>
<dbReference type="InterPro" id="IPR014225">
    <property type="entry name" value="Spore_II_D_firmicutes"/>
</dbReference>
<reference evidence="3 4" key="1">
    <citation type="submission" date="2019-03" db="EMBL/GenBank/DDBJ databases">
        <title>Cohnella endophytica sp. nov., a novel endophytic bacterium isolated from bark of Sonneratia apetala.</title>
        <authorList>
            <person name="Tuo L."/>
        </authorList>
    </citation>
    <scope>NUCLEOTIDE SEQUENCE [LARGE SCALE GENOMIC DNA]</scope>
    <source>
        <strain evidence="3 4">CCTCC AB 208254</strain>
    </source>
</reference>
<accession>A0A4Y8M6G3</accession>
<name>A0A4Y8M6G3_9BACL</name>
<feature type="domain" description="Sporulation stage II protein D amidase enhancer LytB N-terminal" evidence="2">
    <location>
        <begin position="102"/>
        <end position="205"/>
    </location>
</feature>
<dbReference type="RefSeq" id="WP_135151285.1">
    <property type="nucleotide sequence ID" value="NZ_SOMN01000005.1"/>
</dbReference>
<dbReference type="OrthoDB" id="9794671at2"/>
<dbReference type="PANTHER" id="PTHR30032:SF4">
    <property type="entry name" value="AMIDASE ENHANCER"/>
    <property type="match status" value="1"/>
</dbReference>
<dbReference type="InterPro" id="IPR051922">
    <property type="entry name" value="Bact_Sporulation_Assoc"/>
</dbReference>
<dbReference type="NCBIfam" id="TIGR02669">
    <property type="entry name" value="SpoIID_LytB"/>
    <property type="match status" value="1"/>
</dbReference>
<dbReference type="Proteomes" id="UP000297900">
    <property type="component" value="Unassembled WGS sequence"/>
</dbReference>
<dbReference type="PANTHER" id="PTHR30032">
    <property type="entry name" value="N-ACETYLMURAMOYL-L-ALANINE AMIDASE-RELATED"/>
    <property type="match status" value="1"/>
</dbReference>
<keyword evidence="4" id="KW-1185">Reference proteome</keyword>
<gene>
    <name evidence="3" type="primary">spoIID</name>
    <name evidence="3" type="ORF">E2980_06215</name>
</gene>
<organism evidence="3 4">
    <name type="scientific">Cohnella luojiensis</name>
    <dbReference type="NCBI Taxonomy" id="652876"/>
    <lineage>
        <taxon>Bacteria</taxon>
        <taxon>Bacillati</taxon>
        <taxon>Bacillota</taxon>
        <taxon>Bacilli</taxon>
        <taxon>Bacillales</taxon>
        <taxon>Paenibacillaceae</taxon>
        <taxon>Cohnella</taxon>
    </lineage>
</organism>
<dbReference type="EMBL" id="SOMN01000005">
    <property type="protein sequence ID" value="TFE28984.1"/>
    <property type="molecule type" value="Genomic_DNA"/>
</dbReference>